<dbReference type="EMBL" id="JAGTPX010000001">
    <property type="protein sequence ID" value="MBR8667976.1"/>
    <property type="molecule type" value="Genomic_DNA"/>
</dbReference>
<dbReference type="PIRSF" id="PIRSF016134">
    <property type="entry name" value="UCP016134"/>
    <property type="match status" value="1"/>
</dbReference>
<protein>
    <submittedName>
        <fullName evidence="2">ASCH domain-containing protein</fullName>
    </submittedName>
</protein>
<proteinExistence type="predicted"/>
<accession>A0A941G8I5</accession>
<dbReference type="AlphaFoldDB" id="A0A941G8I5"/>
<dbReference type="RefSeq" id="WP_212116598.1">
    <property type="nucleotide sequence ID" value="NZ_JAGTPX020000001.1"/>
</dbReference>
<dbReference type="InterPro" id="IPR007374">
    <property type="entry name" value="ASCH_domain"/>
</dbReference>
<comment type="caution">
    <text evidence="2">The sequence shown here is derived from an EMBL/GenBank/DDBJ whole genome shotgun (WGS) entry which is preliminary data.</text>
</comment>
<reference evidence="2" key="1">
    <citation type="submission" date="2021-04" db="EMBL/GenBank/DDBJ databases">
        <title>Genomic analysis of electroactive and textile dye degrading Bacillus circulans strain: DC10 isolated from constructed wetland-microbial fuel cells treating textile dye wastewaters.</title>
        <authorList>
            <person name="Patel D.U."/>
            <person name="Desai C.R."/>
        </authorList>
    </citation>
    <scope>NUCLEOTIDE SEQUENCE</scope>
    <source>
        <strain evidence="2">DC10</strain>
    </source>
</reference>
<evidence type="ECO:0000259" key="1">
    <source>
        <dbReference type="SMART" id="SM01022"/>
    </source>
</evidence>
<dbReference type="Pfam" id="PF04266">
    <property type="entry name" value="ASCH"/>
    <property type="match status" value="1"/>
</dbReference>
<dbReference type="InterPro" id="IPR016645">
    <property type="entry name" value="UCP016134"/>
</dbReference>
<dbReference type="SMART" id="SM01022">
    <property type="entry name" value="ASCH"/>
    <property type="match status" value="1"/>
</dbReference>
<sequence>MMHYEMKLYDEYFELVRKKIKKYEIRLNDEKRKVIEKGDTINFSNYSFPNKYITVVVKEKQYFHSFEDILNYTPLNSIGFLGESIESALDKIYKIYNENEERKLGVILLKIEPILIKNTEYNKNTITI</sequence>
<organism evidence="2">
    <name type="scientific">Niallia circulans</name>
    <name type="common">Bacillus circulans</name>
    <dbReference type="NCBI Taxonomy" id="1397"/>
    <lineage>
        <taxon>Bacteria</taxon>
        <taxon>Bacillati</taxon>
        <taxon>Bacillota</taxon>
        <taxon>Bacilli</taxon>
        <taxon>Bacillales</taxon>
        <taxon>Bacillaceae</taxon>
        <taxon>Niallia</taxon>
    </lineage>
</organism>
<gene>
    <name evidence="2" type="ORF">KD144_00355</name>
</gene>
<dbReference type="InterPro" id="IPR015947">
    <property type="entry name" value="PUA-like_sf"/>
</dbReference>
<feature type="domain" description="ASCH" evidence="1">
    <location>
        <begin position="6"/>
        <end position="115"/>
    </location>
</feature>
<evidence type="ECO:0000313" key="2">
    <source>
        <dbReference type="EMBL" id="MBR8667976.1"/>
    </source>
</evidence>
<dbReference type="SUPFAM" id="SSF88697">
    <property type="entry name" value="PUA domain-like"/>
    <property type="match status" value="1"/>
</dbReference>
<name>A0A941G8I5_NIACI</name>
<dbReference type="Gene3D" id="2.30.130.30">
    <property type="entry name" value="Hypothetical protein"/>
    <property type="match status" value="1"/>
</dbReference>